<evidence type="ECO:0000313" key="2">
    <source>
        <dbReference type="EMBL" id="OIO16549.1"/>
    </source>
</evidence>
<feature type="compositionally biased region" description="Low complexity" evidence="1">
    <location>
        <begin position="220"/>
        <end position="235"/>
    </location>
</feature>
<dbReference type="Proteomes" id="UP000182465">
    <property type="component" value="Unassembled WGS sequence"/>
</dbReference>
<organism evidence="2 3">
    <name type="scientific">Candidatus Kuenenbacteria bacterium CG1_02_38_13</name>
    <dbReference type="NCBI Taxonomy" id="1805235"/>
    <lineage>
        <taxon>Bacteria</taxon>
        <taxon>Candidatus Kueneniibacteriota</taxon>
    </lineage>
</organism>
<evidence type="ECO:0000256" key="1">
    <source>
        <dbReference type="SAM" id="MobiDB-lite"/>
    </source>
</evidence>
<accession>A0A1J4U125</accession>
<dbReference type="AlphaFoldDB" id="A0A1J4U125"/>
<protein>
    <submittedName>
        <fullName evidence="2">Uncharacterized protein</fullName>
    </submittedName>
</protein>
<gene>
    <name evidence="2" type="ORF">AUJ29_02580</name>
</gene>
<dbReference type="EMBL" id="MNVB01000058">
    <property type="protein sequence ID" value="OIO16549.1"/>
    <property type="molecule type" value="Genomic_DNA"/>
</dbReference>
<reference evidence="2 3" key="1">
    <citation type="journal article" date="2016" name="Environ. Microbiol.">
        <title>Genomic resolution of a cold subsurface aquifer community provides metabolic insights for novel microbes adapted to high CO concentrations.</title>
        <authorList>
            <person name="Probst A.J."/>
            <person name="Castelle C.J."/>
            <person name="Singh A."/>
            <person name="Brown C.T."/>
            <person name="Anantharaman K."/>
            <person name="Sharon I."/>
            <person name="Hug L.A."/>
            <person name="Burstein D."/>
            <person name="Emerson J.B."/>
            <person name="Thomas B.C."/>
            <person name="Banfield J.F."/>
        </authorList>
    </citation>
    <scope>NUCLEOTIDE SEQUENCE [LARGE SCALE GENOMIC DNA]</scope>
    <source>
        <strain evidence="2">CG1_02_38_13</strain>
    </source>
</reference>
<feature type="region of interest" description="Disordered" evidence="1">
    <location>
        <begin position="200"/>
        <end position="254"/>
    </location>
</feature>
<evidence type="ECO:0000313" key="3">
    <source>
        <dbReference type="Proteomes" id="UP000182465"/>
    </source>
</evidence>
<comment type="caution">
    <text evidence="2">The sequence shown here is derived from an EMBL/GenBank/DDBJ whole genome shotgun (WGS) entry which is preliminary data.</text>
</comment>
<proteinExistence type="predicted"/>
<name>A0A1J4U125_9BACT</name>
<sequence>MSKLEKIFNFVKRTNDKAVVFYGDDGFVIMKLDDYSCLFEENNKVKNLSESDMLSKINREIALWRESRDREKMTVDNNFFGRPNGCLDYDLPGEAMYDDVRLGSEDKIQTQKDVGGFGFSEDSKFNGNNSNNNDYYDDYYYKSRGERSKIINSKMNNSEDISFSDKKVDDFVDNFNEDDSFIDEDDFDELGEEEERNINNFGYRNPADTEFIEKDKESENSSNISKNININEDNNQYNIPPPPPSIGKRDINKE</sequence>